<dbReference type="GO" id="GO:0016755">
    <property type="term" value="F:aminoacyltransferase activity"/>
    <property type="evidence" value="ECO:0007669"/>
    <property type="project" value="InterPro"/>
</dbReference>
<reference evidence="8" key="1">
    <citation type="submission" date="2017-09" db="EMBL/GenBank/DDBJ databases">
        <title>Depth-based differentiation of microbial function through sediment-hosted aquifers and enrichment of novel symbionts in the deep terrestrial subsurface.</title>
        <authorList>
            <person name="Probst A.J."/>
            <person name="Ladd B."/>
            <person name="Jarett J.K."/>
            <person name="Geller-Mcgrath D.E."/>
            <person name="Sieber C.M.K."/>
            <person name="Emerson J.B."/>
            <person name="Anantharaman K."/>
            <person name="Thomas B.C."/>
            <person name="Malmstrom R."/>
            <person name="Stieglmeier M."/>
            <person name="Klingl A."/>
            <person name="Woyke T."/>
            <person name="Ryan C.M."/>
            <person name="Banfield J.F."/>
        </authorList>
    </citation>
    <scope>NUCLEOTIDE SEQUENCE [LARGE SCALE GENOMIC DNA]</scope>
</reference>
<dbReference type="InterPro" id="IPR016181">
    <property type="entry name" value="Acyl_CoA_acyltransferase"/>
</dbReference>
<dbReference type="GO" id="GO:0009252">
    <property type="term" value="P:peptidoglycan biosynthetic process"/>
    <property type="evidence" value="ECO:0007669"/>
    <property type="project" value="UniProtKB-KW"/>
</dbReference>
<keyword evidence="3" id="KW-0133">Cell shape</keyword>
<evidence type="ECO:0000313" key="7">
    <source>
        <dbReference type="EMBL" id="PJE76940.1"/>
    </source>
</evidence>
<dbReference type="InterPro" id="IPR003447">
    <property type="entry name" value="FEMABX"/>
</dbReference>
<comment type="similarity">
    <text evidence="1">Belongs to the FemABX family.</text>
</comment>
<dbReference type="EMBL" id="PFEU01000008">
    <property type="protein sequence ID" value="PJE76940.1"/>
    <property type="molecule type" value="Genomic_DNA"/>
</dbReference>
<dbReference type="PANTHER" id="PTHR36174:SF1">
    <property type="entry name" value="LIPID II:GLYCINE GLYCYLTRANSFERASE"/>
    <property type="match status" value="1"/>
</dbReference>
<proteinExistence type="inferred from homology"/>
<dbReference type="Pfam" id="PF02388">
    <property type="entry name" value="FemAB"/>
    <property type="match status" value="2"/>
</dbReference>
<organism evidence="7 8">
    <name type="scientific">Candidatus Uhrbacteria bacterium CG10_big_fil_rev_8_21_14_0_10_48_16</name>
    <dbReference type="NCBI Taxonomy" id="1975038"/>
    <lineage>
        <taxon>Bacteria</taxon>
        <taxon>Candidatus Uhriibacteriota</taxon>
    </lineage>
</organism>
<evidence type="ECO:0000313" key="8">
    <source>
        <dbReference type="Proteomes" id="UP000231436"/>
    </source>
</evidence>
<comment type="caution">
    <text evidence="7">The sequence shown here is derived from an EMBL/GenBank/DDBJ whole genome shotgun (WGS) entry which is preliminary data.</text>
</comment>
<keyword evidence="5" id="KW-0012">Acyltransferase</keyword>
<dbReference type="AlphaFoldDB" id="A0A2M8LHM0"/>
<dbReference type="SUPFAM" id="SSF55729">
    <property type="entry name" value="Acyl-CoA N-acyltransferases (Nat)"/>
    <property type="match status" value="2"/>
</dbReference>
<gene>
    <name evidence="7" type="ORF">COV05_01980</name>
</gene>
<evidence type="ECO:0000256" key="5">
    <source>
        <dbReference type="ARBA" id="ARBA00023315"/>
    </source>
</evidence>
<dbReference type="PROSITE" id="PS51191">
    <property type="entry name" value="FEMABX"/>
    <property type="match status" value="1"/>
</dbReference>
<accession>A0A2M8LHM0</accession>
<dbReference type="InterPro" id="IPR050644">
    <property type="entry name" value="PG_Glycine_Bridge_Synth"/>
</dbReference>
<evidence type="ECO:0000256" key="1">
    <source>
        <dbReference type="ARBA" id="ARBA00009943"/>
    </source>
</evidence>
<name>A0A2M8LHM0_9BACT</name>
<dbReference type="PANTHER" id="PTHR36174">
    <property type="entry name" value="LIPID II:GLYCINE GLYCYLTRANSFERASE"/>
    <property type="match status" value="1"/>
</dbReference>
<evidence type="ECO:0000256" key="3">
    <source>
        <dbReference type="ARBA" id="ARBA00022960"/>
    </source>
</evidence>
<dbReference type="GO" id="GO:0071555">
    <property type="term" value="P:cell wall organization"/>
    <property type="evidence" value="ECO:0007669"/>
    <property type="project" value="UniProtKB-KW"/>
</dbReference>
<dbReference type="GO" id="GO:0008360">
    <property type="term" value="P:regulation of cell shape"/>
    <property type="evidence" value="ECO:0007669"/>
    <property type="project" value="UniProtKB-KW"/>
</dbReference>
<evidence type="ECO:0000256" key="4">
    <source>
        <dbReference type="ARBA" id="ARBA00022984"/>
    </source>
</evidence>
<keyword evidence="6" id="KW-0961">Cell wall biogenesis/degradation</keyword>
<evidence type="ECO:0000256" key="6">
    <source>
        <dbReference type="ARBA" id="ARBA00023316"/>
    </source>
</evidence>
<evidence type="ECO:0008006" key="9">
    <source>
        <dbReference type="Google" id="ProtNLM"/>
    </source>
</evidence>
<evidence type="ECO:0000256" key="2">
    <source>
        <dbReference type="ARBA" id="ARBA00022679"/>
    </source>
</evidence>
<dbReference type="Gene3D" id="3.40.630.30">
    <property type="match status" value="2"/>
</dbReference>
<keyword evidence="2" id="KW-0808">Transferase</keyword>
<dbReference type="Proteomes" id="UP000231436">
    <property type="component" value="Unassembled WGS sequence"/>
</dbReference>
<sequence length="309" mass="35315">MHQTSWNQFVLQHGPASGRFLQSWEWGEFQKAVGESVRREEINEAGEVVGVAQWLDRKLPMFGTYAFCPKGPIGKNSLEGHGQQVFLRIEPEDKILIQQTQKSIDVNPAHTFISHLSAEEDVLLANMHQKTRYNIRVAKKHGVEIDLCARDFDQVWRLFEQTSSRGQFRLHAKPYYQKMIAFFQEGACQAFLATASHGGKVIAATIMIDFGDTRTYLHGASSNEDRNLMGPYLLHWELMRQAKEKGLSHYDWWGVAPQGAPPDHPWAGISRFKRGFGGEEVGTLGTHDKVLKRVSYYVYQLARRVRRSL</sequence>
<keyword evidence="4" id="KW-0573">Peptidoglycan synthesis</keyword>
<protein>
    <recommendedName>
        <fullName evidence="9">Methicillin resistance protein</fullName>
    </recommendedName>
</protein>